<dbReference type="STRING" id="51240.A0A2I4HAC5"/>
<protein>
    <submittedName>
        <fullName evidence="2">Uncharacterized protein LOC109015034</fullName>
    </submittedName>
</protein>
<dbReference type="PANTHER" id="PTHR35109">
    <property type="entry name" value="GLUTAMATE RACEMASE"/>
    <property type="match status" value="1"/>
</dbReference>
<gene>
    <name evidence="2" type="primary">LOC109015034</name>
</gene>
<dbReference type="Gramene" id="Jr01_13140_p1">
    <property type="protein sequence ID" value="cds.Jr01_13140_p1"/>
    <property type="gene ID" value="Jr01_13140"/>
</dbReference>
<dbReference type="GeneID" id="109015034"/>
<dbReference type="KEGG" id="jre:109015034"/>
<reference evidence="2" key="1">
    <citation type="submission" date="2025-08" db="UniProtKB">
        <authorList>
            <consortium name="RefSeq"/>
        </authorList>
    </citation>
    <scope>IDENTIFICATION</scope>
    <source>
        <tissue evidence="2">Leaves</tissue>
    </source>
</reference>
<dbReference type="RefSeq" id="XP_018853077.1">
    <property type="nucleotide sequence ID" value="XM_018997532.2"/>
</dbReference>
<accession>A0A2I4HAC5</accession>
<dbReference type="AlphaFoldDB" id="A0A2I4HAC5"/>
<dbReference type="PANTHER" id="PTHR35109:SF2">
    <property type="entry name" value="LATE EMBRYOGENESIS ABUNDANT PROTEIN"/>
    <property type="match status" value="1"/>
</dbReference>
<evidence type="ECO:0000313" key="2">
    <source>
        <dbReference type="RefSeq" id="XP_018853077.1"/>
    </source>
</evidence>
<sequence>MGGWPFARGTQTMNSMFFKPMVRKTYHKRSSASPDMIRETTVKLEAEEVKNKSSVGESDGSYVWVPHERTGIYYPKGQEKVMEDVPPVATKDFGVNWFSYNEDL</sequence>
<organism evidence="1 2">
    <name type="scientific">Juglans regia</name>
    <name type="common">English walnut</name>
    <dbReference type="NCBI Taxonomy" id="51240"/>
    <lineage>
        <taxon>Eukaryota</taxon>
        <taxon>Viridiplantae</taxon>
        <taxon>Streptophyta</taxon>
        <taxon>Embryophyta</taxon>
        <taxon>Tracheophyta</taxon>
        <taxon>Spermatophyta</taxon>
        <taxon>Magnoliopsida</taxon>
        <taxon>eudicotyledons</taxon>
        <taxon>Gunneridae</taxon>
        <taxon>Pentapetalae</taxon>
        <taxon>rosids</taxon>
        <taxon>fabids</taxon>
        <taxon>Fagales</taxon>
        <taxon>Juglandaceae</taxon>
        <taxon>Juglans</taxon>
    </lineage>
</organism>
<name>A0A2I4HAC5_JUGRE</name>
<proteinExistence type="predicted"/>
<dbReference type="Proteomes" id="UP000235220">
    <property type="component" value="Chromosome 1"/>
</dbReference>
<keyword evidence="1" id="KW-1185">Reference proteome</keyword>
<evidence type="ECO:0000313" key="1">
    <source>
        <dbReference type="Proteomes" id="UP000235220"/>
    </source>
</evidence>
<dbReference type="OrthoDB" id="1932350at2759"/>